<dbReference type="AlphaFoldDB" id="A0A804K666"/>
<dbReference type="InterPro" id="IPR013785">
    <property type="entry name" value="Aldolase_TIM"/>
</dbReference>
<dbReference type="Gene3D" id="3.20.20.70">
    <property type="entry name" value="Aldolase class I"/>
    <property type="match status" value="1"/>
</dbReference>
<dbReference type="InterPro" id="IPR017853">
    <property type="entry name" value="GH"/>
</dbReference>
<keyword evidence="2" id="KW-0378">Hydrolase</keyword>
<dbReference type="InParanoid" id="A0A804K666"/>
<organism evidence="5 6">
    <name type="scientific">Musa acuminata subsp. malaccensis</name>
    <name type="common">Wild banana</name>
    <name type="synonym">Musa malaccensis</name>
    <dbReference type="NCBI Taxonomy" id="214687"/>
    <lineage>
        <taxon>Eukaryota</taxon>
        <taxon>Viridiplantae</taxon>
        <taxon>Streptophyta</taxon>
        <taxon>Embryophyta</taxon>
        <taxon>Tracheophyta</taxon>
        <taxon>Spermatophyta</taxon>
        <taxon>Magnoliopsida</taxon>
        <taxon>Liliopsida</taxon>
        <taxon>Zingiberales</taxon>
        <taxon>Musaceae</taxon>
        <taxon>Musa</taxon>
    </lineage>
</organism>
<dbReference type="GO" id="GO:0004553">
    <property type="term" value="F:hydrolase activity, hydrolyzing O-glycosyl compounds"/>
    <property type="evidence" value="ECO:0007669"/>
    <property type="project" value="InterPro"/>
</dbReference>
<dbReference type="PANTHER" id="PTHR11452">
    <property type="entry name" value="ALPHA-GALACTOSIDASE/ALPHA-N-ACETYLGALACTOSAMINIDASE"/>
    <property type="match status" value="1"/>
</dbReference>
<evidence type="ECO:0000256" key="2">
    <source>
        <dbReference type="ARBA" id="ARBA00022801"/>
    </source>
</evidence>
<evidence type="ECO:0000313" key="4">
    <source>
        <dbReference type="EMBL" id="CAG1831438.1"/>
    </source>
</evidence>
<dbReference type="EMBL" id="HG996472">
    <property type="protein sequence ID" value="CAG1831438.1"/>
    <property type="molecule type" value="Genomic_DNA"/>
</dbReference>
<name>A0A804K666_MUSAM</name>
<evidence type="ECO:0000313" key="6">
    <source>
        <dbReference type="Proteomes" id="UP000012960"/>
    </source>
</evidence>
<comment type="similarity">
    <text evidence="1">Belongs to the glycosyl hydrolase 27 family.</text>
</comment>
<reference evidence="4" key="1">
    <citation type="submission" date="2021-03" db="EMBL/GenBank/DDBJ databases">
        <authorList>
            <consortium name="Genoscope - CEA"/>
            <person name="William W."/>
        </authorList>
    </citation>
    <scope>NUCLEOTIDE SEQUENCE</scope>
    <source>
        <strain evidence="4">Doubled-haploid Pahang</strain>
    </source>
</reference>
<sequence>MSTSCTSLWATSKAPLIIGCDVRSMTKETLAILGNEEVIAVNQGRHMRRKVRMDGDHEVWSGPLSGYRTVVRDLWKVLQMLRQLLLHFAIID</sequence>
<dbReference type="SUPFAM" id="SSF51445">
    <property type="entry name" value="(Trans)glycosidases"/>
    <property type="match status" value="1"/>
</dbReference>
<dbReference type="Proteomes" id="UP000012960">
    <property type="component" value="Unplaced"/>
</dbReference>
<evidence type="ECO:0000256" key="3">
    <source>
        <dbReference type="ARBA" id="ARBA00023295"/>
    </source>
</evidence>
<dbReference type="Gramene" id="Ma08_t13430.1">
    <property type="protein sequence ID" value="Ma08_p13430.1"/>
    <property type="gene ID" value="Ma08_g13430"/>
</dbReference>
<dbReference type="Pfam" id="PF16499">
    <property type="entry name" value="Melibiase_2"/>
    <property type="match status" value="1"/>
</dbReference>
<proteinExistence type="inferred from homology"/>
<evidence type="ECO:0000313" key="5">
    <source>
        <dbReference type="EnsemblPlants" id="Ma08_p13430.1"/>
    </source>
</evidence>
<gene>
    <name evidence="4" type="ORF">GSMUA_346920.1</name>
</gene>
<keyword evidence="6" id="KW-1185">Reference proteome</keyword>
<reference evidence="5" key="2">
    <citation type="submission" date="2021-05" db="UniProtKB">
        <authorList>
            <consortium name="EnsemblPlants"/>
        </authorList>
    </citation>
    <scope>IDENTIFICATION</scope>
    <source>
        <strain evidence="5">subsp. malaccensis</strain>
    </source>
</reference>
<evidence type="ECO:0000256" key="1">
    <source>
        <dbReference type="ARBA" id="ARBA00009743"/>
    </source>
</evidence>
<dbReference type="PANTHER" id="PTHR11452:SF85">
    <property type="entry name" value="ALPHA-GALACTOSIDASE"/>
    <property type="match status" value="1"/>
</dbReference>
<dbReference type="EnsemblPlants" id="Ma08_t13430.1">
    <property type="protein sequence ID" value="Ma08_p13430.1"/>
    <property type="gene ID" value="Ma08_g13430"/>
</dbReference>
<keyword evidence="3" id="KW-0326">Glycosidase</keyword>
<dbReference type="OMA" id="TSCTSLW"/>
<dbReference type="InterPro" id="IPR002241">
    <property type="entry name" value="Glyco_hydro_27"/>
</dbReference>
<accession>A0A804K666</accession>
<protein>
    <submittedName>
        <fullName evidence="4">(wild Malaysian banana) hypothetical protein</fullName>
    </submittedName>
</protein>
<dbReference type="GO" id="GO:0005975">
    <property type="term" value="P:carbohydrate metabolic process"/>
    <property type="evidence" value="ECO:0007669"/>
    <property type="project" value="InterPro"/>
</dbReference>